<evidence type="ECO:0000313" key="4">
    <source>
        <dbReference type="Proteomes" id="UP000050996"/>
    </source>
</evidence>
<dbReference type="AlphaFoldDB" id="A0A0Q3QNE2"/>
<gene>
    <name evidence="3" type="ORF">AN957_14540</name>
</gene>
<dbReference type="SUPFAM" id="SSF56601">
    <property type="entry name" value="beta-lactamase/transpeptidase-like"/>
    <property type="match status" value="1"/>
</dbReference>
<dbReference type="PANTHER" id="PTHR35333">
    <property type="entry name" value="BETA-LACTAMASE"/>
    <property type="match status" value="1"/>
</dbReference>
<dbReference type="InterPro" id="IPR000871">
    <property type="entry name" value="Beta-lactam_class-A"/>
</dbReference>
<dbReference type="Proteomes" id="UP000050996">
    <property type="component" value="Unassembled WGS sequence"/>
</dbReference>
<dbReference type="Gene3D" id="3.40.710.10">
    <property type="entry name" value="DD-peptidase/beta-lactamase superfamily"/>
    <property type="match status" value="1"/>
</dbReference>
<comment type="caution">
    <text evidence="3">The sequence shown here is derived from an EMBL/GenBank/DDBJ whole genome shotgun (WGS) entry which is preliminary data.</text>
</comment>
<sequence length="374" mass="43104">MKILFWLIIGIVALFGIVIGIGILKYKKEIKGTNPEYIIDLFKEKAKDNNISLSIHHNNEKWVEINEKKLLPLASTVKIIVAIEYAQQVAEGRVDPKKEVSLQELDAYYVPKTDGGAHKAWLSKWRSEKDIDHVPLSEVAKGMIDFSSNANTDYLMQILGLENINRVAESLGITNHEPLYPIVSALFIPSRLMTEKKLSKIETLQELKQMDLNDYRNWAIAIHKHNLSQPLTSQEKQQLIKVMNMDFQKIWSDRLTRSTTEAYASIMRKLNSKEFFHKNVHEHLDPIMEQLMRNPINREWLQHAGQKGGSTAFVFTMAMYATDKDGNQTELAFFANDLTLIEQTKLSCVMNEFQLKFLKDSEFRKLIKSELAHL</sequence>
<keyword evidence="1" id="KW-0472">Membrane</keyword>
<reference evidence="3 4" key="1">
    <citation type="submission" date="2015-09" db="EMBL/GenBank/DDBJ databases">
        <title>Genome sequencing project for genomic taxonomy and phylogenomics of Bacillus-like bacteria.</title>
        <authorList>
            <person name="Liu B."/>
            <person name="Wang J."/>
            <person name="Zhu Y."/>
            <person name="Liu G."/>
            <person name="Chen Q."/>
            <person name="Chen Z."/>
            <person name="Lan J."/>
            <person name="Che J."/>
            <person name="Ge C."/>
            <person name="Shi H."/>
            <person name="Pan Z."/>
            <person name="Liu X."/>
        </authorList>
    </citation>
    <scope>NUCLEOTIDE SEQUENCE [LARGE SCALE GENOMIC DNA]</scope>
    <source>
        <strain evidence="3 4">FJAT-18043</strain>
    </source>
</reference>
<feature type="domain" description="Beta-lactamase class A catalytic" evidence="2">
    <location>
        <begin position="59"/>
        <end position="175"/>
    </location>
</feature>
<dbReference type="InterPro" id="IPR045155">
    <property type="entry name" value="Beta-lactam_cat"/>
</dbReference>
<name>A0A0Q3QNE2_9BACI</name>
<dbReference type="GO" id="GO:0004180">
    <property type="term" value="F:carboxypeptidase activity"/>
    <property type="evidence" value="ECO:0007669"/>
    <property type="project" value="UniProtKB-KW"/>
</dbReference>
<dbReference type="EMBL" id="LJIX01000006">
    <property type="protein sequence ID" value="KQL19665.1"/>
    <property type="molecule type" value="Genomic_DNA"/>
</dbReference>
<protein>
    <submittedName>
        <fullName evidence="3">D-alanyl-D-alanine carboxypeptidase</fullName>
    </submittedName>
</protein>
<feature type="transmembrane region" description="Helical" evidence="1">
    <location>
        <begin position="6"/>
        <end position="24"/>
    </location>
</feature>
<dbReference type="GO" id="GO:0030655">
    <property type="term" value="P:beta-lactam antibiotic catabolic process"/>
    <property type="evidence" value="ECO:0007669"/>
    <property type="project" value="InterPro"/>
</dbReference>
<evidence type="ECO:0000256" key="1">
    <source>
        <dbReference type="SAM" id="Phobius"/>
    </source>
</evidence>
<proteinExistence type="predicted"/>
<keyword evidence="3" id="KW-0645">Protease</keyword>
<dbReference type="GO" id="GO:0008800">
    <property type="term" value="F:beta-lactamase activity"/>
    <property type="evidence" value="ECO:0007669"/>
    <property type="project" value="InterPro"/>
</dbReference>
<dbReference type="PANTHER" id="PTHR35333:SF3">
    <property type="entry name" value="BETA-LACTAMASE-TYPE TRANSPEPTIDASE FOLD CONTAINING PROTEIN"/>
    <property type="match status" value="1"/>
</dbReference>
<keyword evidence="3" id="KW-0378">Hydrolase</keyword>
<dbReference type="GO" id="GO:0046677">
    <property type="term" value="P:response to antibiotic"/>
    <property type="evidence" value="ECO:0007669"/>
    <property type="project" value="InterPro"/>
</dbReference>
<dbReference type="PATRIC" id="fig|1637975.4.peg.2781"/>
<evidence type="ECO:0000259" key="2">
    <source>
        <dbReference type="Pfam" id="PF13354"/>
    </source>
</evidence>
<keyword evidence="4" id="KW-1185">Reference proteome</keyword>
<dbReference type="InterPro" id="IPR012338">
    <property type="entry name" value="Beta-lactam/transpept-like"/>
</dbReference>
<organism evidence="3 4">
    <name type="scientific">Cytobacillus solani</name>
    <dbReference type="NCBI Taxonomy" id="1637975"/>
    <lineage>
        <taxon>Bacteria</taxon>
        <taxon>Bacillati</taxon>
        <taxon>Bacillota</taxon>
        <taxon>Bacilli</taxon>
        <taxon>Bacillales</taxon>
        <taxon>Bacillaceae</taxon>
        <taxon>Cytobacillus</taxon>
    </lineage>
</organism>
<dbReference type="STRING" id="1637975.AN957_14540"/>
<keyword evidence="1" id="KW-1133">Transmembrane helix</keyword>
<evidence type="ECO:0000313" key="3">
    <source>
        <dbReference type="EMBL" id="KQL19665.1"/>
    </source>
</evidence>
<accession>A0A0Q3QNE2</accession>
<keyword evidence="1" id="KW-0812">Transmembrane</keyword>
<dbReference type="RefSeq" id="WP_056684806.1">
    <property type="nucleotide sequence ID" value="NZ_CP041305.1"/>
</dbReference>
<dbReference type="Pfam" id="PF13354">
    <property type="entry name" value="Beta-lactamase2"/>
    <property type="match status" value="1"/>
</dbReference>
<keyword evidence="3" id="KW-0121">Carboxypeptidase</keyword>